<evidence type="ECO:0000256" key="3">
    <source>
        <dbReference type="SAM" id="SignalP"/>
    </source>
</evidence>
<keyword evidence="2" id="KW-1133">Transmembrane helix</keyword>
<organism evidence="5 6">
    <name type="scientific">Daphnia galeata</name>
    <dbReference type="NCBI Taxonomy" id="27404"/>
    <lineage>
        <taxon>Eukaryota</taxon>
        <taxon>Metazoa</taxon>
        <taxon>Ecdysozoa</taxon>
        <taxon>Arthropoda</taxon>
        <taxon>Crustacea</taxon>
        <taxon>Branchiopoda</taxon>
        <taxon>Diplostraca</taxon>
        <taxon>Cladocera</taxon>
        <taxon>Anomopoda</taxon>
        <taxon>Daphniidae</taxon>
        <taxon>Daphnia</taxon>
    </lineage>
</organism>
<dbReference type="InterPro" id="IPR013783">
    <property type="entry name" value="Ig-like_fold"/>
</dbReference>
<protein>
    <recommendedName>
        <fullName evidence="4">Fibronectin type-III domain-containing protein</fullName>
    </recommendedName>
</protein>
<feature type="region of interest" description="Disordered" evidence="1">
    <location>
        <begin position="1081"/>
        <end position="1169"/>
    </location>
</feature>
<dbReference type="PANTHER" id="PTHR26391">
    <property type="entry name" value="INACTIVE TYROSINE-PROTEIN KINASE 7"/>
    <property type="match status" value="1"/>
</dbReference>
<keyword evidence="6" id="KW-1185">Reference proteome</keyword>
<evidence type="ECO:0000256" key="1">
    <source>
        <dbReference type="SAM" id="MobiDB-lite"/>
    </source>
</evidence>
<feature type="compositionally biased region" description="Polar residues" evidence="1">
    <location>
        <begin position="1242"/>
        <end position="1251"/>
    </location>
</feature>
<dbReference type="OrthoDB" id="6382334at2759"/>
<evidence type="ECO:0000256" key="2">
    <source>
        <dbReference type="SAM" id="Phobius"/>
    </source>
</evidence>
<feature type="compositionally biased region" description="Low complexity" evidence="1">
    <location>
        <begin position="1252"/>
        <end position="1262"/>
    </location>
</feature>
<dbReference type="InterPro" id="IPR036116">
    <property type="entry name" value="FN3_sf"/>
</dbReference>
<feature type="chain" id="PRO_5035312996" description="Fibronectin type-III domain-containing protein" evidence="3">
    <location>
        <begin position="28"/>
        <end position="1382"/>
    </location>
</feature>
<dbReference type="Pfam" id="PF00041">
    <property type="entry name" value="fn3"/>
    <property type="match status" value="3"/>
</dbReference>
<dbReference type="EMBL" id="CAKKLH010000224">
    <property type="protein sequence ID" value="CAH0106562.1"/>
    <property type="molecule type" value="Genomic_DNA"/>
</dbReference>
<feature type="signal peptide" evidence="3">
    <location>
        <begin position="1"/>
        <end position="27"/>
    </location>
</feature>
<evidence type="ECO:0000313" key="6">
    <source>
        <dbReference type="Proteomes" id="UP000789390"/>
    </source>
</evidence>
<feature type="region of interest" description="Disordered" evidence="1">
    <location>
        <begin position="1242"/>
        <end position="1269"/>
    </location>
</feature>
<gene>
    <name evidence="5" type="ORF">DGAL_LOCUS9718</name>
</gene>
<dbReference type="PANTHER" id="PTHR26391:SF18">
    <property type="entry name" value="PROTEIN KINASE RECEPTOR TIE-1, PUTATIVE-RELATED"/>
    <property type="match status" value="1"/>
</dbReference>
<dbReference type="Proteomes" id="UP000789390">
    <property type="component" value="Unassembled WGS sequence"/>
</dbReference>
<dbReference type="PROSITE" id="PS50853">
    <property type="entry name" value="FN3"/>
    <property type="match status" value="3"/>
</dbReference>
<dbReference type="CDD" id="cd00063">
    <property type="entry name" value="FN3"/>
    <property type="match status" value="3"/>
</dbReference>
<feature type="transmembrane region" description="Helical" evidence="2">
    <location>
        <begin position="994"/>
        <end position="1018"/>
    </location>
</feature>
<feature type="compositionally biased region" description="Polar residues" evidence="1">
    <location>
        <begin position="1096"/>
        <end position="1107"/>
    </location>
</feature>
<keyword evidence="3" id="KW-0732">Signal</keyword>
<name>A0A8J2WPE2_9CRUS</name>
<reference evidence="5" key="1">
    <citation type="submission" date="2021-11" db="EMBL/GenBank/DDBJ databases">
        <authorList>
            <person name="Schell T."/>
        </authorList>
    </citation>
    <scope>NUCLEOTIDE SEQUENCE</scope>
    <source>
        <strain evidence="5">M5</strain>
    </source>
</reference>
<dbReference type="InterPro" id="IPR003961">
    <property type="entry name" value="FN3_dom"/>
</dbReference>
<keyword evidence="2" id="KW-0472">Membrane</keyword>
<accession>A0A8J2WPE2</accession>
<sequence length="1382" mass="151202">MLRHFGTGIIVPLVYTLVLILSGTANANDCNIGFLSSGWISPPGDLHIEEGQPWEMFCVLNTSHPDGQGGSWKNLSFYIDNKLVESPQVKRFNETAIRLFVPVSEVSSNGPPHDFYGVTCKQNHVTGICVRHVYVGYPPQDVTDFQCTSYNWERLECVWQEPYNPIETTYALSYQVSLRSRRMMTPCPQSRRFLSRTAYASDQQGSCEWGPSTTPGYQYSAKSFNFSMAISNELNNKTQYLGVVDNYAIVIPNRMENLNQTEATPTSARIAWKVPFNLQLFPPGLEFKIAYHIQASWVDTTVFHTVPETELLGWTNKTIKYELAFKLPYANTNYNLSLWARSRAANQSDERFWSQPAMLIVKTSADRPCSGPETSLGSFEVSTNWDMRSATIRWSQLPTYCENGPETGYEVTMLDSQKNAIESKNVSSVDMTQTVFNNLNKDKGYGFILQSYNSVGYSPTSSQVFLPMSANMPSTPENVMKIIYNDTFFGVQWSTSTPSKGLSMAAFGRARSDDYLTYPRTLSNYTVFWCMSVRESPVQCEGPLYKQDVPATDTSLNVTLPDTRNYQFAVAANQGSYSSGMIWSSCIVIANGNGSQVKSVEVVAATMSSLDVSWLLPCKGTNGIIIGFNIYYCPVDDDDVFGGEEPDCQSNPNSIRVPPTANRYVIGQLEPFTIYKIVMSVETQFGEGQSSDPVMNRTAEGKPSVPLDVDLIEVTNRSLSITWREPMSPNGASTYYQVFRSNDTNVWATTETTKVTLDVEAYTGYVISVQACNDPKLCSELSESIPVITKIGVPNAPGQPSIKSSIDNSSCIEIKWLPPTKSAGPTYLSVINITGGEIEHNITTYGSATERLVETSSVCQPGLELKVHVKTVNQAENGELLESPWSVDGVYQCKSEGISDARLHITIEVVHVHRFEMIPPPTFPLTVGVWPPRNQGLSNSYQDVAPYNQIPQSWNPYYPWYPPPPQAGPIRAAVRTRLRLPTSSVTASFGRLSIAQIVGITFAAAVAVLIVVAICFVARRVQVQKTKAREAEIVLPWEKTGNSEITSGENVKQVAGHTKDIAGLGFNTSKANYYGRLDHKINRTANSPPVTDMKKLQQTSSHPTNAVRNIFGTPEVDCITDRESRSSGHSSGPDSLSWHRNSRSELSSSDSGAELEAPNSPSPDVFVNPPLDPFAKPLAIARSTQNVADVNLRGGDMDCVQLREGQRNGSSAPDLAQQLPNSYVRVGLAPAAADSAQSVGYVTLGPNQTPDSAASSPNASPNLSVGSNDSLIVKSERDARPAVKIVPLKRNSGGGSSGGYVEACIVEPASDLRASTTPGYVAFKSQEPVELDRPVISSSPINPPQTSGYVTLGANSAGAAPSATSTHYVQMGSQMNHSLSYV</sequence>
<proteinExistence type="predicted"/>
<feature type="domain" description="Fibronectin type-III" evidence="4">
    <location>
        <begin position="705"/>
        <end position="792"/>
    </location>
</feature>
<feature type="domain" description="Fibronectin type-III" evidence="4">
    <location>
        <begin position="596"/>
        <end position="701"/>
    </location>
</feature>
<feature type="compositionally biased region" description="Low complexity" evidence="1">
    <location>
        <begin position="1127"/>
        <end position="1151"/>
    </location>
</feature>
<comment type="caution">
    <text evidence="5">The sequence shown here is derived from an EMBL/GenBank/DDBJ whole genome shotgun (WGS) entry which is preliminary data.</text>
</comment>
<feature type="domain" description="Fibronectin type-III" evidence="4">
    <location>
        <begin position="372"/>
        <end position="473"/>
    </location>
</feature>
<evidence type="ECO:0000313" key="5">
    <source>
        <dbReference type="EMBL" id="CAH0106562.1"/>
    </source>
</evidence>
<keyword evidence="2" id="KW-0812">Transmembrane</keyword>
<dbReference type="SMART" id="SM00060">
    <property type="entry name" value="FN3"/>
    <property type="match status" value="6"/>
</dbReference>
<evidence type="ECO:0000259" key="4">
    <source>
        <dbReference type="PROSITE" id="PS50853"/>
    </source>
</evidence>
<dbReference type="SUPFAM" id="SSF49265">
    <property type="entry name" value="Fibronectin type III"/>
    <property type="match status" value="4"/>
</dbReference>
<dbReference type="Gene3D" id="2.60.40.10">
    <property type="entry name" value="Immunoglobulins"/>
    <property type="match status" value="4"/>
</dbReference>